<dbReference type="SUPFAM" id="SSF46785">
    <property type="entry name" value="Winged helix' DNA-binding domain"/>
    <property type="match status" value="1"/>
</dbReference>
<evidence type="ECO:0000256" key="1">
    <source>
        <dbReference type="ARBA" id="ARBA00002486"/>
    </source>
</evidence>
<dbReference type="OrthoDB" id="9796533at2"/>
<dbReference type="InterPro" id="IPR000600">
    <property type="entry name" value="ROK"/>
</dbReference>
<dbReference type="EMBL" id="NPBY01000017">
    <property type="protein sequence ID" value="PAD78750.1"/>
    <property type="molecule type" value="Genomic_DNA"/>
</dbReference>
<dbReference type="InterPro" id="IPR036390">
    <property type="entry name" value="WH_DNA-bd_sf"/>
</dbReference>
<dbReference type="RefSeq" id="WP_095264116.1">
    <property type="nucleotide sequence ID" value="NZ_NPBY01000017.1"/>
</dbReference>
<dbReference type="InterPro" id="IPR043129">
    <property type="entry name" value="ATPase_NBD"/>
</dbReference>
<keyword evidence="4" id="KW-0418">Kinase</keyword>
<dbReference type="Gene3D" id="3.30.420.40">
    <property type="match status" value="2"/>
</dbReference>
<keyword evidence="4" id="KW-0808">Transferase</keyword>
<dbReference type="AlphaFoldDB" id="A0A268F057"/>
<organism evidence="4 5">
    <name type="scientific">Paenibacillus campinasensis</name>
    <dbReference type="NCBI Taxonomy" id="66347"/>
    <lineage>
        <taxon>Bacteria</taxon>
        <taxon>Bacillati</taxon>
        <taxon>Bacillota</taxon>
        <taxon>Bacilli</taxon>
        <taxon>Bacillales</taxon>
        <taxon>Paenibacillaceae</taxon>
        <taxon>Paenibacillus</taxon>
    </lineage>
</organism>
<evidence type="ECO:0000313" key="5">
    <source>
        <dbReference type="Proteomes" id="UP000215596"/>
    </source>
</evidence>
<dbReference type="SUPFAM" id="SSF53067">
    <property type="entry name" value="Actin-like ATPase domain"/>
    <property type="match status" value="1"/>
</dbReference>
<comment type="caution">
    <text evidence="4">The sequence shown here is derived from an EMBL/GenBank/DDBJ whole genome shotgun (WGS) entry which is preliminary data.</text>
</comment>
<comment type="similarity">
    <text evidence="2">Belongs to the ROK (NagC/XylR) family.</text>
</comment>
<proteinExistence type="inferred from homology"/>
<evidence type="ECO:0000256" key="2">
    <source>
        <dbReference type="ARBA" id="ARBA00006479"/>
    </source>
</evidence>
<evidence type="ECO:0000313" key="4">
    <source>
        <dbReference type="EMBL" id="PAD78750.1"/>
    </source>
</evidence>
<name>A0A268F057_9BACL</name>
<reference evidence="4 5" key="1">
    <citation type="submission" date="2017-07" db="EMBL/GenBank/DDBJ databases">
        <title>Isolation and whole genome analysis of endospore-forming bacteria from heroin.</title>
        <authorList>
            <person name="Kalinowski J."/>
            <person name="Ahrens B."/>
            <person name="Al-Dilaimi A."/>
            <person name="Winkler A."/>
            <person name="Wibberg D."/>
            <person name="Schleenbecker U."/>
            <person name="Ruckert C."/>
            <person name="Wolfel R."/>
            <person name="Grass G."/>
        </authorList>
    </citation>
    <scope>NUCLEOTIDE SEQUENCE [LARGE SCALE GENOMIC DNA]</scope>
    <source>
        <strain evidence="4 5">7537-G1</strain>
    </source>
</reference>
<dbReference type="Gene3D" id="1.10.10.10">
    <property type="entry name" value="Winged helix-like DNA-binding domain superfamily/Winged helix DNA-binding domain"/>
    <property type="match status" value="1"/>
</dbReference>
<dbReference type="GO" id="GO:0016301">
    <property type="term" value="F:kinase activity"/>
    <property type="evidence" value="ECO:0007669"/>
    <property type="project" value="UniProtKB-KW"/>
</dbReference>
<dbReference type="PANTHER" id="PTHR18964">
    <property type="entry name" value="ROK (REPRESSOR, ORF, KINASE) FAMILY"/>
    <property type="match status" value="1"/>
</dbReference>
<dbReference type="Proteomes" id="UP000215596">
    <property type="component" value="Unassembled WGS sequence"/>
</dbReference>
<dbReference type="PANTHER" id="PTHR18964:SF149">
    <property type="entry name" value="BIFUNCTIONAL UDP-N-ACETYLGLUCOSAMINE 2-EPIMERASE_N-ACETYLMANNOSAMINE KINASE"/>
    <property type="match status" value="1"/>
</dbReference>
<accession>A0A268F057</accession>
<dbReference type="Pfam" id="PF00480">
    <property type="entry name" value="ROK"/>
    <property type="match status" value="1"/>
</dbReference>
<protein>
    <submittedName>
        <fullName evidence="4">Sugar kinase</fullName>
    </submittedName>
</protein>
<keyword evidence="3" id="KW-0859">Xylose metabolism</keyword>
<keyword evidence="3" id="KW-0119">Carbohydrate metabolism</keyword>
<comment type="function">
    <text evidence="1">Transcriptional repressor of xylose-utilizing enzymes.</text>
</comment>
<dbReference type="InterPro" id="IPR036388">
    <property type="entry name" value="WH-like_DNA-bd_sf"/>
</dbReference>
<evidence type="ECO:0000256" key="3">
    <source>
        <dbReference type="ARBA" id="ARBA00022629"/>
    </source>
</evidence>
<gene>
    <name evidence="4" type="ORF">CHH67_05895</name>
</gene>
<sequence length="397" mass="43263">MITHSNRSIKKQVFDRISYLGTVSKADLLQYFSITSSSMTRLLEEMTAQGIIVVSGLGSSTGGRKPILFQTNPSYRYLLGLDISRIHSVLGLYDMHLNPLSLTRWKMDDAMSPERLVDEVADAVHRFLTEHGISSSDVLGMGIGAVGPLDQQAGIIVEPEFFPAPSWKNVPICQLLSERLDMTVKLDNGANTALMGEHWALRNERIQHALYVHAGVNIRSAAMSGGQILRGAVDTEGAIGQMIIQANGPRLRDNSNYGALEAFVSVPALEERIRTQLKIGRKSVLSGISPDHVNFATLVDALAQDDPLVKEQFTETAAYLGIGLANLINALHPEYVILGGPLVGAHPLVLDTALEVAKKNTYHYPEYSPVFTQSLLLDEAVATGAAVMMMQAWDGEE</sequence>
<dbReference type="GO" id="GO:0042732">
    <property type="term" value="P:D-xylose metabolic process"/>
    <property type="evidence" value="ECO:0007669"/>
    <property type="project" value="UniProtKB-KW"/>
</dbReference>